<protein>
    <submittedName>
        <fullName evidence="1">Uncharacterized protein</fullName>
    </submittedName>
</protein>
<organism evidence="1 2">
    <name type="scientific">Biomphalaria pfeifferi</name>
    <name type="common">Bloodfluke planorb</name>
    <name type="synonym">Freshwater snail</name>
    <dbReference type="NCBI Taxonomy" id="112525"/>
    <lineage>
        <taxon>Eukaryota</taxon>
        <taxon>Metazoa</taxon>
        <taxon>Spiralia</taxon>
        <taxon>Lophotrochozoa</taxon>
        <taxon>Mollusca</taxon>
        <taxon>Gastropoda</taxon>
        <taxon>Heterobranchia</taxon>
        <taxon>Euthyneura</taxon>
        <taxon>Panpulmonata</taxon>
        <taxon>Hygrophila</taxon>
        <taxon>Lymnaeoidea</taxon>
        <taxon>Planorbidae</taxon>
        <taxon>Biomphalaria</taxon>
    </lineage>
</organism>
<comment type="caution">
    <text evidence="1">The sequence shown here is derived from an EMBL/GenBank/DDBJ whole genome shotgun (WGS) entry which is preliminary data.</text>
</comment>
<reference evidence="1" key="1">
    <citation type="journal article" date="2023" name="PLoS Negl. Trop. Dis.">
        <title>A genome sequence for Biomphalaria pfeifferi, the major vector snail for the human-infecting parasite Schistosoma mansoni.</title>
        <authorList>
            <person name="Bu L."/>
            <person name="Lu L."/>
            <person name="Laidemitt M.R."/>
            <person name="Zhang S.M."/>
            <person name="Mutuku M."/>
            <person name="Mkoji G."/>
            <person name="Steinauer M."/>
            <person name="Loker E.S."/>
        </authorList>
    </citation>
    <scope>NUCLEOTIDE SEQUENCE</scope>
    <source>
        <strain evidence="1">KasaAsao</strain>
    </source>
</reference>
<proteinExistence type="predicted"/>
<sequence>MTTGQKHSLGELMLCKEDFKKNPYTDFNWWNDTVPQKKAVFLRKDELPIPKLPDRYPYRYTSAGPCSVGRTAKEMDIYRMSYKVLPKIKTEDKLDMKMINQVKGYETTSMTASLQPFRSSADLHMASKIPFGLNESLYVPFQSHSKFDKYVVNLLHPGWRNDPLYRRCIKFGFQESPEDSGPTEVSRR</sequence>
<accession>A0AAD8FBN7</accession>
<keyword evidence="2" id="KW-1185">Reference proteome</keyword>
<gene>
    <name evidence="1" type="ORF">Bpfe_013064</name>
</gene>
<dbReference type="EMBL" id="JASAOG010000054">
    <property type="protein sequence ID" value="KAK0057546.1"/>
    <property type="molecule type" value="Genomic_DNA"/>
</dbReference>
<evidence type="ECO:0000313" key="2">
    <source>
        <dbReference type="Proteomes" id="UP001233172"/>
    </source>
</evidence>
<dbReference type="AlphaFoldDB" id="A0AAD8FBN7"/>
<dbReference type="Proteomes" id="UP001233172">
    <property type="component" value="Unassembled WGS sequence"/>
</dbReference>
<name>A0AAD8FBN7_BIOPF</name>
<reference evidence="1" key="2">
    <citation type="submission" date="2023-04" db="EMBL/GenBank/DDBJ databases">
        <authorList>
            <person name="Bu L."/>
            <person name="Lu L."/>
            <person name="Laidemitt M.R."/>
            <person name="Zhang S.M."/>
            <person name="Mutuku M."/>
            <person name="Mkoji G."/>
            <person name="Steinauer M."/>
            <person name="Loker E.S."/>
        </authorList>
    </citation>
    <scope>NUCLEOTIDE SEQUENCE</scope>
    <source>
        <strain evidence="1">KasaAsao</strain>
        <tissue evidence="1">Whole Snail</tissue>
    </source>
</reference>
<evidence type="ECO:0000313" key="1">
    <source>
        <dbReference type="EMBL" id="KAK0057546.1"/>
    </source>
</evidence>